<gene>
    <name evidence="5" type="ORF">DW264_18670</name>
    <name evidence="4" type="ORF">DW856_19680</name>
    <name evidence="3" type="ORF">DW927_20290</name>
    <name evidence="6" type="ORF">DWZ31_19595</name>
    <name evidence="2" type="ORF">ERS852572_03964</name>
</gene>
<dbReference type="STRING" id="166486.ERS852572_03964"/>
<dbReference type="EMBL" id="QRID01000038">
    <property type="protein sequence ID" value="RHG24007.1"/>
    <property type="molecule type" value="Genomic_DNA"/>
</dbReference>
<dbReference type="Proteomes" id="UP000284051">
    <property type="component" value="Unassembled WGS sequence"/>
</dbReference>
<dbReference type="InterPro" id="IPR012433">
    <property type="entry name" value="Imm11"/>
</dbReference>
<dbReference type="AlphaFoldDB" id="A0A173VYR1"/>
<evidence type="ECO:0000313" key="5">
    <source>
        <dbReference type="EMBL" id="RHG24007.1"/>
    </source>
</evidence>
<dbReference type="Pfam" id="PF07791">
    <property type="entry name" value="Imm11"/>
    <property type="match status" value="1"/>
</dbReference>
<evidence type="ECO:0000259" key="1">
    <source>
        <dbReference type="Pfam" id="PF07791"/>
    </source>
</evidence>
<dbReference type="OrthoDB" id="5356505at2"/>
<dbReference type="EMBL" id="QSHO01000034">
    <property type="protein sequence ID" value="RHC11945.1"/>
    <property type="molecule type" value="Genomic_DNA"/>
</dbReference>
<dbReference type="Proteomes" id="UP000284465">
    <property type="component" value="Unassembled WGS sequence"/>
</dbReference>
<reference evidence="2 7" key="1">
    <citation type="submission" date="2015-09" db="EMBL/GenBank/DDBJ databases">
        <authorList>
            <consortium name="Pathogen Informatics"/>
        </authorList>
    </citation>
    <scope>NUCLEOTIDE SEQUENCE [LARGE SCALE GENOMIC DNA]</scope>
    <source>
        <strain evidence="2 7">2789STDY5834960</strain>
    </source>
</reference>
<dbReference type="Proteomes" id="UP000283513">
    <property type="component" value="Unassembled WGS sequence"/>
</dbReference>
<sequence length="188" mass="22480">MKYYKLSMDMERENDIVCHYQNDYGIQQNVFNVGRFYENWDGKFEFYYNKMEGHVLTDYLANDKGWFVVSNRLQSILQKLNTEIQYLPVRIVEENSNENLEEYYIANITRVVDALCLEKSLYFETEIPSIGTIYTVSKYCIYDERTENSDIFKLANRQEIPIFVSERFKKIIEEEKITGICLQEIKVV</sequence>
<evidence type="ECO:0000313" key="6">
    <source>
        <dbReference type="EMBL" id="RHN02018.1"/>
    </source>
</evidence>
<proteinExistence type="predicted"/>
<evidence type="ECO:0000313" key="11">
    <source>
        <dbReference type="Proteomes" id="UP000284465"/>
    </source>
</evidence>
<evidence type="ECO:0000313" key="9">
    <source>
        <dbReference type="Proteomes" id="UP000283586"/>
    </source>
</evidence>
<evidence type="ECO:0000313" key="4">
    <source>
        <dbReference type="EMBL" id="RHC11945.1"/>
    </source>
</evidence>
<evidence type="ECO:0000313" key="7">
    <source>
        <dbReference type="Proteomes" id="UP000095350"/>
    </source>
</evidence>
<evidence type="ECO:0000313" key="2">
    <source>
        <dbReference type="EMBL" id="CUN32689.1"/>
    </source>
</evidence>
<organism evidence="2 7">
    <name type="scientific">Roseburia intestinalis</name>
    <dbReference type="NCBI Taxonomy" id="166486"/>
    <lineage>
        <taxon>Bacteria</taxon>
        <taxon>Bacillati</taxon>
        <taxon>Bacillota</taxon>
        <taxon>Clostridia</taxon>
        <taxon>Lachnospirales</taxon>
        <taxon>Lachnospiraceae</taxon>
        <taxon>Roseburia</taxon>
    </lineage>
</organism>
<reference evidence="8 9" key="2">
    <citation type="submission" date="2018-08" db="EMBL/GenBank/DDBJ databases">
        <title>A genome reference for cultivated species of the human gut microbiota.</title>
        <authorList>
            <person name="Zou Y."/>
            <person name="Xue W."/>
            <person name="Luo G."/>
        </authorList>
    </citation>
    <scope>NUCLEOTIDE SEQUENCE [LARGE SCALE GENOMIC DNA]</scope>
    <source>
        <strain evidence="6 9">AF31-21AC</strain>
        <strain evidence="5 10">AM22-21LB</strain>
        <strain evidence="4 8">AM37-1AC</strain>
        <strain evidence="3 11">AM43-11</strain>
    </source>
</reference>
<feature type="domain" description="Immunity MXAN-0049 protein" evidence="1">
    <location>
        <begin position="2"/>
        <end position="186"/>
    </location>
</feature>
<evidence type="ECO:0000313" key="3">
    <source>
        <dbReference type="EMBL" id="RHA59938.1"/>
    </source>
</evidence>
<dbReference type="RefSeq" id="WP_015560331.1">
    <property type="nucleotide sequence ID" value="NZ_CABIYH010000072.1"/>
</dbReference>
<dbReference type="EMBL" id="QSFP01000057">
    <property type="protein sequence ID" value="RHA59938.1"/>
    <property type="molecule type" value="Genomic_DNA"/>
</dbReference>
<evidence type="ECO:0000313" key="10">
    <source>
        <dbReference type="Proteomes" id="UP000284051"/>
    </source>
</evidence>
<name>A0A173VYR1_9FIRM</name>
<accession>A0A173VYR1</accession>
<dbReference type="EMBL" id="CYXZ01000072">
    <property type="protein sequence ID" value="CUN32689.1"/>
    <property type="molecule type" value="Genomic_DNA"/>
</dbReference>
<dbReference type="Proteomes" id="UP000283586">
    <property type="component" value="Unassembled WGS sequence"/>
</dbReference>
<evidence type="ECO:0000313" key="8">
    <source>
        <dbReference type="Proteomes" id="UP000283513"/>
    </source>
</evidence>
<dbReference type="EMBL" id="QRQN01000056">
    <property type="protein sequence ID" value="RHN02018.1"/>
    <property type="molecule type" value="Genomic_DNA"/>
</dbReference>
<dbReference type="Proteomes" id="UP000095350">
    <property type="component" value="Unassembled WGS sequence"/>
</dbReference>
<protein>
    <recommendedName>
        <fullName evidence="1">Immunity MXAN-0049 protein domain-containing protein</fullName>
    </recommendedName>
</protein>
<dbReference type="PaxDb" id="166486-ERS852572_03964"/>